<gene>
    <name evidence="1" type="ORF">SDC9_194928</name>
</gene>
<reference evidence="1" key="1">
    <citation type="submission" date="2019-08" db="EMBL/GenBank/DDBJ databases">
        <authorList>
            <person name="Kucharzyk K."/>
            <person name="Murdoch R.W."/>
            <person name="Higgins S."/>
            <person name="Loffler F."/>
        </authorList>
    </citation>
    <scope>NUCLEOTIDE SEQUENCE</scope>
</reference>
<sequence>MLRIVDHLFAHPLHIAYGVPNHREVFGELRAENVGYMNVPGFAEDRDYLGSRREQRAEIHVLLC</sequence>
<proteinExistence type="predicted"/>
<accession>A0A645I8T4</accession>
<dbReference type="AlphaFoldDB" id="A0A645I8T4"/>
<comment type="caution">
    <text evidence="1">The sequence shown here is derived from an EMBL/GenBank/DDBJ whole genome shotgun (WGS) entry which is preliminary data.</text>
</comment>
<name>A0A645I8T4_9ZZZZ</name>
<organism evidence="1">
    <name type="scientific">bioreactor metagenome</name>
    <dbReference type="NCBI Taxonomy" id="1076179"/>
    <lineage>
        <taxon>unclassified sequences</taxon>
        <taxon>metagenomes</taxon>
        <taxon>ecological metagenomes</taxon>
    </lineage>
</organism>
<evidence type="ECO:0000313" key="1">
    <source>
        <dbReference type="EMBL" id="MPN47326.1"/>
    </source>
</evidence>
<protein>
    <submittedName>
        <fullName evidence="1">Uncharacterized protein</fullName>
    </submittedName>
</protein>
<dbReference type="EMBL" id="VSSQ01108738">
    <property type="protein sequence ID" value="MPN47326.1"/>
    <property type="molecule type" value="Genomic_DNA"/>
</dbReference>